<keyword evidence="6 10" id="KW-0067">ATP-binding</keyword>
<comment type="similarity">
    <text evidence="2 10 11">Belongs to the class-I aminoacyl-tRNA synthetase family.</text>
</comment>
<proteinExistence type="inferred from homology"/>
<evidence type="ECO:0000256" key="7">
    <source>
        <dbReference type="ARBA" id="ARBA00022917"/>
    </source>
</evidence>
<dbReference type="Pfam" id="PF00750">
    <property type="entry name" value="tRNA-synt_1d"/>
    <property type="match status" value="1"/>
</dbReference>
<feature type="domain" description="DALR anticodon binding" evidence="12">
    <location>
        <begin position="463"/>
        <end position="586"/>
    </location>
</feature>
<feature type="domain" description="Arginyl tRNA synthetase N-terminal" evidence="13">
    <location>
        <begin position="14"/>
        <end position="103"/>
    </location>
</feature>
<dbReference type="SUPFAM" id="SSF47323">
    <property type="entry name" value="Anticodon-binding domain of a subclass of class I aminoacyl-tRNA synthetases"/>
    <property type="match status" value="1"/>
</dbReference>
<evidence type="ECO:0000313" key="15">
    <source>
        <dbReference type="Proteomes" id="UP000598997"/>
    </source>
</evidence>
<evidence type="ECO:0000256" key="6">
    <source>
        <dbReference type="ARBA" id="ARBA00022840"/>
    </source>
</evidence>
<dbReference type="GO" id="GO:0005524">
    <property type="term" value="F:ATP binding"/>
    <property type="evidence" value="ECO:0007669"/>
    <property type="project" value="UniProtKB-UniRule"/>
</dbReference>
<dbReference type="Pfam" id="PF00133">
    <property type="entry name" value="tRNA-synt_1"/>
    <property type="match status" value="1"/>
</dbReference>
<dbReference type="OrthoDB" id="9803211at2"/>
<evidence type="ECO:0000256" key="1">
    <source>
        <dbReference type="ARBA" id="ARBA00004496"/>
    </source>
</evidence>
<evidence type="ECO:0000256" key="8">
    <source>
        <dbReference type="ARBA" id="ARBA00023146"/>
    </source>
</evidence>
<dbReference type="SUPFAM" id="SSF52374">
    <property type="entry name" value="Nucleotidylyl transferase"/>
    <property type="match status" value="1"/>
</dbReference>
<dbReference type="FunFam" id="1.10.730.10:FF:000008">
    <property type="entry name" value="Arginine--tRNA ligase"/>
    <property type="match status" value="1"/>
</dbReference>
<keyword evidence="15" id="KW-1185">Reference proteome</keyword>
<dbReference type="GO" id="GO:0004814">
    <property type="term" value="F:arginine-tRNA ligase activity"/>
    <property type="evidence" value="ECO:0007669"/>
    <property type="project" value="UniProtKB-UniRule"/>
</dbReference>
<dbReference type="EMBL" id="BMIO01000004">
    <property type="protein sequence ID" value="GGD42520.1"/>
    <property type="molecule type" value="Genomic_DNA"/>
</dbReference>
<dbReference type="PRINTS" id="PR01038">
    <property type="entry name" value="TRNASYNTHARG"/>
</dbReference>
<evidence type="ECO:0000259" key="13">
    <source>
        <dbReference type="SMART" id="SM01016"/>
    </source>
</evidence>
<dbReference type="AlphaFoldDB" id="A0A917DI61"/>
<sequence>MTEIVKSETKTIHGAMTRAVDSALDALVSAGTLPDGINRANVAVEPPRDPSHGDLATNAAMVLAKPAKTNPRALAEALVAELSAHPAVSEATIAGPGFINMRLADGAWRDELAAIAELGDAYGRSAMGAGQTVNVEYVSANPTGPMHMGHCRGAVVGDALAGLLEFAGFAVVKEYYVNDAGAQVQTLARSVHLRYREALGETVEIPEGFYPGDYLIPIGKALAEEFGDAYVGKPESEWLALFRTKAVAAMMDMIRDDLATLGIRHDLFSSEAELQAAGKPEAAEAFLREKGLVYDGLLEAPKGKTPEDWEPVELPLFRSTQFGDDQDRPIKKSDGSWTYFGADLAYHYQKAQGADALIDIWGADHAGTVKRIKAAVAALTEGDEGGAKPFDVKLVQMVQLLRDGEPAKMSKRSGNFITIADMVEEVGKDVVRFTMLTRKPEAQMDFDFVKVVEASKDNPVFYVQYAHARICSTLKKGADAGFTPSAEHLGLLGEEEMDLVKVAAQFPRQVEAAARAREPHRIAFFLGDLAAAFHAYWNIGNDRLDKRFVVADNADLSGARLYLAERIGQVIRNGLAILGVEAAEQL</sequence>
<evidence type="ECO:0000256" key="9">
    <source>
        <dbReference type="ARBA" id="ARBA00049339"/>
    </source>
</evidence>
<dbReference type="GO" id="GO:0006420">
    <property type="term" value="P:arginyl-tRNA aminoacylation"/>
    <property type="evidence" value="ECO:0007669"/>
    <property type="project" value="UniProtKB-UniRule"/>
</dbReference>
<keyword evidence="5 10" id="KW-0547">Nucleotide-binding</keyword>
<dbReference type="HAMAP" id="MF_00123">
    <property type="entry name" value="Arg_tRNA_synth"/>
    <property type="match status" value="1"/>
</dbReference>
<accession>A0A917DI61</accession>
<keyword evidence="4 10" id="KW-0436">Ligase</keyword>
<evidence type="ECO:0000256" key="2">
    <source>
        <dbReference type="ARBA" id="ARBA00005594"/>
    </source>
</evidence>
<name>A0A917DI61_9SPHN</name>
<dbReference type="Gene3D" id="1.10.730.10">
    <property type="entry name" value="Isoleucyl-tRNA Synthetase, Domain 1"/>
    <property type="match status" value="1"/>
</dbReference>
<dbReference type="Gene3D" id="3.30.1360.70">
    <property type="entry name" value="Arginyl tRNA synthetase N-terminal domain"/>
    <property type="match status" value="1"/>
</dbReference>
<dbReference type="SUPFAM" id="SSF55190">
    <property type="entry name" value="Arginyl-tRNA synthetase (ArgRS), N-terminal 'additional' domain"/>
    <property type="match status" value="1"/>
</dbReference>
<dbReference type="CDD" id="cd00671">
    <property type="entry name" value="ArgRS_core"/>
    <property type="match status" value="1"/>
</dbReference>
<dbReference type="Pfam" id="PF03485">
    <property type="entry name" value="Arg_tRNA_synt_N"/>
    <property type="match status" value="1"/>
</dbReference>
<dbReference type="SMART" id="SM00836">
    <property type="entry name" value="DALR_1"/>
    <property type="match status" value="1"/>
</dbReference>
<reference evidence="14 15" key="1">
    <citation type="journal article" date="2014" name="Int. J. Syst. Evol. Microbiol.">
        <title>Complete genome sequence of Corynebacterium casei LMG S-19264T (=DSM 44701T), isolated from a smear-ripened cheese.</title>
        <authorList>
            <consortium name="US DOE Joint Genome Institute (JGI-PGF)"/>
            <person name="Walter F."/>
            <person name="Albersmeier A."/>
            <person name="Kalinowski J."/>
            <person name="Ruckert C."/>
        </authorList>
    </citation>
    <scope>NUCLEOTIDE SEQUENCE [LARGE SCALE GENOMIC DNA]</scope>
    <source>
        <strain evidence="14 15">CGMCC 1.15358</strain>
    </source>
</reference>
<evidence type="ECO:0000256" key="10">
    <source>
        <dbReference type="HAMAP-Rule" id="MF_00123"/>
    </source>
</evidence>
<dbReference type="Proteomes" id="UP000598997">
    <property type="component" value="Unassembled WGS sequence"/>
</dbReference>
<gene>
    <name evidence="10 14" type="primary">argS</name>
    <name evidence="14" type="ORF">GCM10010989_15670</name>
</gene>
<evidence type="ECO:0000256" key="11">
    <source>
        <dbReference type="RuleBase" id="RU363035"/>
    </source>
</evidence>
<comment type="subcellular location">
    <subcellularLocation>
        <location evidence="1 10">Cytoplasm</location>
    </subcellularLocation>
</comment>
<dbReference type="EC" id="6.1.1.19" evidence="10"/>
<dbReference type="InterPro" id="IPR005148">
    <property type="entry name" value="Arg-tRNA-synth_N"/>
</dbReference>
<evidence type="ECO:0000313" key="14">
    <source>
        <dbReference type="EMBL" id="GGD42520.1"/>
    </source>
</evidence>
<dbReference type="InterPro" id="IPR008909">
    <property type="entry name" value="DALR_anticod-bd"/>
</dbReference>
<dbReference type="InterPro" id="IPR014729">
    <property type="entry name" value="Rossmann-like_a/b/a_fold"/>
</dbReference>
<comment type="catalytic activity">
    <reaction evidence="9 10">
        <text>tRNA(Arg) + L-arginine + ATP = L-arginyl-tRNA(Arg) + AMP + diphosphate</text>
        <dbReference type="Rhea" id="RHEA:20301"/>
        <dbReference type="Rhea" id="RHEA-COMP:9658"/>
        <dbReference type="Rhea" id="RHEA-COMP:9673"/>
        <dbReference type="ChEBI" id="CHEBI:30616"/>
        <dbReference type="ChEBI" id="CHEBI:32682"/>
        <dbReference type="ChEBI" id="CHEBI:33019"/>
        <dbReference type="ChEBI" id="CHEBI:78442"/>
        <dbReference type="ChEBI" id="CHEBI:78513"/>
        <dbReference type="ChEBI" id="CHEBI:456215"/>
        <dbReference type="EC" id="6.1.1.19"/>
    </reaction>
</comment>
<organism evidence="14 15">
    <name type="scientific">Croceicoccus pelagius</name>
    <dbReference type="NCBI Taxonomy" id="1703341"/>
    <lineage>
        <taxon>Bacteria</taxon>
        <taxon>Pseudomonadati</taxon>
        <taxon>Pseudomonadota</taxon>
        <taxon>Alphaproteobacteria</taxon>
        <taxon>Sphingomonadales</taxon>
        <taxon>Erythrobacteraceae</taxon>
        <taxon>Croceicoccus</taxon>
    </lineage>
</organism>
<dbReference type="InterPro" id="IPR036695">
    <property type="entry name" value="Arg-tRNA-synth_N_sf"/>
</dbReference>
<keyword evidence="3 10" id="KW-0963">Cytoplasm</keyword>
<dbReference type="InterPro" id="IPR001278">
    <property type="entry name" value="Arg-tRNA-ligase"/>
</dbReference>
<dbReference type="InterPro" id="IPR001412">
    <property type="entry name" value="aa-tRNA-synth_I_CS"/>
</dbReference>
<dbReference type="InterPro" id="IPR009080">
    <property type="entry name" value="tRNAsynth_Ia_anticodon-bd"/>
</dbReference>
<evidence type="ECO:0000256" key="5">
    <source>
        <dbReference type="ARBA" id="ARBA00022741"/>
    </source>
</evidence>
<dbReference type="Pfam" id="PF05746">
    <property type="entry name" value="DALR_1"/>
    <property type="match status" value="1"/>
</dbReference>
<evidence type="ECO:0000256" key="4">
    <source>
        <dbReference type="ARBA" id="ARBA00022598"/>
    </source>
</evidence>
<comment type="subunit">
    <text evidence="10">Monomer.</text>
</comment>
<keyword evidence="7 10" id="KW-0648">Protein biosynthesis</keyword>
<dbReference type="InterPro" id="IPR035684">
    <property type="entry name" value="ArgRS_core"/>
</dbReference>
<dbReference type="PANTHER" id="PTHR11956">
    <property type="entry name" value="ARGINYL-TRNA SYNTHETASE"/>
    <property type="match status" value="1"/>
</dbReference>
<dbReference type="FunFam" id="3.30.1360.70:FF:000003">
    <property type="entry name" value="Arginine--tRNA ligase"/>
    <property type="match status" value="1"/>
</dbReference>
<keyword evidence="8 10" id="KW-0030">Aminoacyl-tRNA synthetase</keyword>
<dbReference type="PROSITE" id="PS00178">
    <property type="entry name" value="AA_TRNA_LIGASE_I"/>
    <property type="match status" value="1"/>
</dbReference>
<dbReference type="GO" id="GO:0005737">
    <property type="term" value="C:cytoplasm"/>
    <property type="evidence" value="ECO:0007669"/>
    <property type="project" value="UniProtKB-SubCell"/>
</dbReference>
<evidence type="ECO:0000256" key="3">
    <source>
        <dbReference type="ARBA" id="ARBA00022490"/>
    </source>
</evidence>
<dbReference type="PANTHER" id="PTHR11956:SF5">
    <property type="entry name" value="ARGININE--TRNA LIGASE, CYTOPLASMIC"/>
    <property type="match status" value="1"/>
</dbReference>
<dbReference type="InterPro" id="IPR002300">
    <property type="entry name" value="aa-tRNA-synth_Ia"/>
</dbReference>
<dbReference type="Gene3D" id="3.40.50.620">
    <property type="entry name" value="HUPs"/>
    <property type="match status" value="1"/>
</dbReference>
<protein>
    <recommendedName>
        <fullName evidence="10">Arginine--tRNA ligase</fullName>
        <ecNumber evidence="10">6.1.1.19</ecNumber>
    </recommendedName>
    <alternativeName>
        <fullName evidence="10">Arginyl-tRNA synthetase</fullName>
        <shortName evidence="10">ArgRS</shortName>
    </alternativeName>
</protein>
<dbReference type="SMART" id="SM01016">
    <property type="entry name" value="Arg_tRNA_synt_N"/>
    <property type="match status" value="1"/>
</dbReference>
<evidence type="ECO:0000259" key="12">
    <source>
        <dbReference type="SMART" id="SM00836"/>
    </source>
</evidence>
<feature type="short sequence motif" description="'HIGH' region" evidence="10">
    <location>
        <begin position="140"/>
        <end position="150"/>
    </location>
</feature>
<comment type="caution">
    <text evidence="14">The sequence shown here is derived from an EMBL/GenBank/DDBJ whole genome shotgun (WGS) entry which is preliminary data.</text>
</comment>
<dbReference type="NCBIfam" id="TIGR00456">
    <property type="entry name" value="argS"/>
    <property type="match status" value="1"/>
</dbReference>